<name>A0A6B0SLE3_9EURY</name>
<organism evidence="4 5">
    <name type="scientific">Halobacterium bonnevillei</name>
    <dbReference type="NCBI Taxonomy" id="2692200"/>
    <lineage>
        <taxon>Archaea</taxon>
        <taxon>Methanobacteriati</taxon>
        <taxon>Methanobacteriota</taxon>
        <taxon>Stenosarchaea group</taxon>
        <taxon>Halobacteria</taxon>
        <taxon>Halobacteriales</taxon>
        <taxon>Halobacteriaceae</taxon>
        <taxon>Halobacterium</taxon>
    </lineage>
</organism>
<dbReference type="SUPFAM" id="SSF56300">
    <property type="entry name" value="Metallo-dependent phosphatases"/>
    <property type="match status" value="1"/>
</dbReference>
<dbReference type="Pfam" id="PF16655">
    <property type="entry name" value="PhoD_N"/>
    <property type="match status" value="1"/>
</dbReference>
<feature type="non-terminal residue" evidence="4">
    <location>
        <position position="1"/>
    </location>
</feature>
<evidence type="ECO:0000256" key="1">
    <source>
        <dbReference type="SAM" id="MobiDB-lite"/>
    </source>
</evidence>
<dbReference type="InterPro" id="IPR052900">
    <property type="entry name" value="Phospholipid_Metab_Enz"/>
</dbReference>
<reference evidence="4 5" key="1">
    <citation type="submission" date="2019-12" db="EMBL/GenBank/DDBJ databases">
        <title>Isolation and characterization of three novel carbon monoxide-oxidizing members of Halobacteria from salione crusts and soils.</title>
        <authorList>
            <person name="Myers M.R."/>
            <person name="King G.M."/>
        </authorList>
    </citation>
    <scope>NUCLEOTIDE SEQUENCE [LARGE SCALE GENOMIC DNA]</scope>
    <source>
        <strain evidence="4 5">PCN9</strain>
    </source>
</reference>
<dbReference type="PANTHER" id="PTHR43606:SF2">
    <property type="entry name" value="ALKALINE PHOSPHATASE FAMILY PROTEIN (AFU_ORTHOLOGUE AFUA_5G03860)"/>
    <property type="match status" value="1"/>
</dbReference>
<keyword evidence="5" id="KW-1185">Reference proteome</keyword>
<dbReference type="RefSeq" id="WP_159527776.1">
    <property type="nucleotide sequence ID" value="NZ_WUUU01000287.1"/>
</dbReference>
<accession>A0A6B0SLE3</accession>
<dbReference type="Proteomes" id="UP000471521">
    <property type="component" value="Unassembled WGS sequence"/>
</dbReference>
<feature type="region of interest" description="Disordered" evidence="1">
    <location>
        <begin position="1"/>
        <end position="33"/>
    </location>
</feature>
<evidence type="ECO:0000313" key="4">
    <source>
        <dbReference type="EMBL" id="MXR22455.1"/>
    </source>
</evidence>
<dbReference type="Gene3D" id="3.60.21.70">
    <property type="entry name" value="PhoD-like phosphatase"/>
    <property type="match status" value="1"/>
</dbReference>
<feature type="domain" description="Phospholipase D N-terminal" evidence="3">
    <location>
        <begin position="26"/>
        <end position="111"/>
    </location>
</feature>
<comment type="caution">
    <text evidence="4">The sequence shown here is derived from an EMBL/GenBank/DDBJ whole genome shotgun (WGS) entry which is preliminary data.</text>
</comment>
<dbReference type="Gene3D" id="2.60.40.380">
    <property type="entry name" value="Purple acid phosphatase-like, N-terminal"/>
    <property type="match status" value="1"/>
</dbReference>
<feature type="region of interest" description="Disordered" evidence="1">
    <location>
        <begin position="303"/>
        <end position="330"/>
    </location>
</feature>
<dbReference type="Pfam" id="PF09423">
    <property type="entry name" value="PhoD"/>
    <property type="match status" value="1"/>
</dbReference>
<dbReference type="InterPro" id="IPR038607">
    <property type="entry name" value="PhoD-like_sf"/>
</dbReference>
<gene>
    <name evidence="4" type="ORF">GRX66_18395</name>
</gene>
<dbReference type="InterPro" id="IPR032093">
    <property type="entry name" value="PhoD_N"/>
</dbReference>
<evidence type="ECO:0000259" key="3">
    <source>
        <dbReference type="Pfam" id="PF16655"/>
    </source>
</evidence>
<proteinExistence type="predicted"/>
<dbReference type="InterPro" id="IPR018946">
    <property type="entry name" value="PhoD-like_MPP"/>
</dbReference>
<dbReference type="CDD" id="cd07389">
    <property type="entry name" value="MPP_PhoD"/>
    <property type="match status" value="1"/>
</dbReference>
<evidence type="ECO:0000259" key="2">
    <source>
        <dbReference type="Pfam" id="PF09423"/>
    </source>
</evidence>
<feature type="compositionally biased region" description="Basic residues" evidence="1">
    <location>
        <begin position="1"/>
        <end position="16"/>
    </location>
</feature>
<dbReference type="AlphaFoldDB" id="A0A6B0SLE3"/>
<protein>
    <submittedName>
        <fullName evidence="4">Alkaline phosphatase</fullName>
    </submittedName>
</protein>
<dbReference type="OrthoDB" id="304816at2157"/>
<dbReference type="InterPro" id="IPR029052">
    <property type="entry name" value="Metallo-depent_PP-like"/>
</dbReference>
<evidence type="ECO:0000313" key="5">
    <source>
        <dbReference type="Proteomes" id="UP000471521"/>
    </source>
</evidence>
<sequence length="522" mass="58202">RRANRPRRSGRARRPRGVPAGRGERDPTPSGSVLWTRVAPDEYREGAPLSVQVARDDGFQYLAGVYDAGTTGPDRDYTVKVDLDGRLDAGRPYWYRFQHAGTVSPVGRLRTLPAPESSPDGVTLAVCNCQDYRNGYYGAYRHVAGDDVDYVVHLGDFIYEHAGSSPYDGRDIALPSGSSIATGLDDYRHLHRTYRSDRSLQAALAAHTLIATWDDHEIVNDRFYSYDDDRPYAGDGSHPRNDDEEFMRDLFAAGIRAWWEYTPARVRYDPDAELLDSLGLYRSFRFGDLLDLVVTDQRLFRSAPPESDLPTPLATSLASEPSGPDGSRTVLGTRQREWFRDEVRSSTATWTAWANEVIHMNLEVDVRGAKAYSVDSWAGYESERQSVARDLGAAENAVALTGDLHSYAAGYIKESYDDDAQSERLGVEFVAPAISSANLREVLDLPDGPMARWLLRRAVREENPHVAFFDSHHWGYATAEFTAEAATYTAYAVDKSVPASEADRRQLAQFRVPAGATSLQRQ</sequence>
<dbReference type="EMBL" id="WUUU01000287">
    <property type="protein sequence ID" value="MXR22455.1"/>
    <property type="molecule type" value="Genomic_DNA"/>
</dbReference>
<feature type="domain" description="PhoD-like phosphatase metallophosphatase" evidence="2">
    <location>
        <begin position="124"/>
        <end position="487"/>
    </location>
</feature>
<dbReference type="PANTHER" id="PTHR43606">
    <property type="entry name" value="PHOSPHATASE, PUTATIVE (AFU_ORTHOLOGUE AFUA_6G08710)-RELATED"/>
    <property type="match status" value="1"/>
</dbReference>